<accession>A0ABS4J4Q0</accession>
<comment type="caution">
    <text evidence="1">The sequence shown here is derived from an EMBL/GenBank/DDBJ whole genome shotgun (WGS) entry which is preliminary data.</text>
</comment>
<sequence length="55" mass="6280">MEAWKLELGKRALELGIIKDPQCLDRMDDPMPLWAVVELVLQLADKLDPPSISYD</sequence>
<name>A0ABS4J4Q0_9BACL</name>
<dbReference type="EMBL" id="JAGGLB010000028">
    <property type="protein sequence ID" value="MBP1994809.1"/>
    <property type="molecule type" value="Genomic_DNA"/>
</dbReference>
<organism evidence="1 2">
    <name type="scientific">Paenibacillus eucommiae</name>
    <dbReference type="NCBI Taxonomy" id="1355755"/>
    <lineage>
        <taxon>Bacteria</taxon>
        <taxon>Bacillati</taxon>
        <taxon>Bacillota</taxon>
        <taxon>Bacilli</taxon>
        <taxon>Bacillales</taxon>
        <taxon>Paenibacillaceae</taxon>
        <taxon>Paenibacillus</taxon>
    </lineage>
</organism>
<dbReference type="Proteomes" id="UP001519287">
    <property type="component" value="Unassembled WGS sequence"/>
</dbReference>
<dbReference type="RefSeq" id="WP_209976635.1">
    <property type="nucleotide sequence ID" value="NZ_JAGGLB010000028.1"/>
</dbReference>
<gene>
    <name evidence="1" type="ORF">J2Z66_006449</name>
</gene>
<evidence type="ECO:0000313" key="2">
    <source>
        <dbReference type="Proteomes" id="UP001519287"/>
    </source>
</evidence>
<protein>
    <submittedName>
        <fullName evidence="1">Uncharacterized protein</fullName>
    </submittedName>
</protein>
<proteinExistence type="predicted"/>
<reference evidence="1 2" key="1">
    <citation type="submission" date="2021-03" db="EMBL/GenBank/DDBJ databases">
        <title>Genomic Encyclopedia of Type Strains, Phase IV (KMG-IV): sequencing the most valuable type-strain genomes for metagenomic binning, comparative biology and taxonomic classification.</title>
        <authorList>
            <person name="Goeker M."/>
        </authorList>
    </citation>
    <scope>NUCLEOTIDE SEQUENCE [LARGE SCALE GENOMIC DNA]</scope>
    <source>
        <strain evidence="1 2">DSM 26048</strain>
    </source>
</reference>
<evidence type="ECO:0000313" key="1">
    <source>
        <dbReference type="EMBL" id="MBP1994809.1"/>
    </source>
</evidence>
<keyword evidence="2" id="KW-1185">Reference proteome</keyword>